<gene>
    <name evidence="2" type="ORF">EV668_0399</name>
</gene>
<comment type="caution">
    <text evidence="2">The sequence shown here is derived from an EMBL/GenBank/DDBJ whole genome shotgun (WGS) entry which is preliminary data.</text>
</comment>
<evidence type="ECO:0000313" key="2">
    <source>
        <dbReference type="EMBL" id="TDR93145.1"/>
    </source>
</evidence>
<dbReference type="AlphaFoldDB" id="A0A4R7C7B8"/>
<protein>
    <submittedName>
        <fullName evidence="2">Rod binding protein</fullName>
    </submittedName>
</protein>
<sequence>MVAPLAMIGLSIAGDVASGIATDLVKSVASAGQKDKIKKTAQDFETMFLEQALERLTENAGDAGPLGGGHDGGGVYRSMLVKEYAGEIVKSGGVGIADSVYRQMLKLQEG</sequence>
<evidence type="ECO:0000259" key="1">
    <source>
        <dbReference type="Pfam" id="PF10135"/>
    </source>
</evidence>
<dbReference type="OrthoDB" id="7862954at2"/>
<accession>A0A4R7C7B8</accession>
<name>A0A4R7C7B8_9HYPH</name>
<keyword evidence="3" id="KW-1185">Reference proteome</keyword>
<evidence type="ECO:0000313" key="3">
    <source>
        <dbReference type="Proteomes" id="UP000295122"/>
    </source>
</evidence>
<proteinExistence type="predicted"/>
<feature type="domain" description="Flagellar protein FlgJ N-terminal" evidence="1">
    <location>
        <begin position="61"/>
        <end position="103"/>
    </location>
</feature>
<dbReference type="RefSeq" id="WP_133768171.1">
    <property type="nucleotide sequence ID" value="NZ_SNZR01000011.1"/>
</dbReference>
<organism evidence="2 3">
    <name type="scientific">Enterovirga rhinocerotis</name>
    <dbReference type="NCBI Taxonomy" id="1339210"/>
    <lineage>
        <taxon>Bacteria</taxon>
        <taxon>Pseudomonadati</taxon>
        <taxon>Pseudomonadota</taxon>
        <taxon>Alphaproteobacteria</taxon>
        <taxon>Hyphomicrobiales</taxon>
        <taxon>Methylobacteriaceae</taxon>
        <taxon>Enterovirga</taxon>
    </lineage>
</organism>
<dbReference type="EMBL" id="SNZR01000011">
    <property type="protein sequence ID" value="TDR93145.1"/>
    <property type="molecule type" value="Genomic_DNA"/>
</dbReference>
<dbReference type="Pfam" id="PF10135">
    <property type="entry name" value="Rod-binding"/>
    <property type="match status" value="1"/>
</dbReference>
<dbReference type="InterPro" id="IPR019301">
    <property type="entry name" value="Flagellar_prot_FlgJ_N"/>
</dbReference>
<reference evidence="2 3" key="1">
    <citation type="submission" date="2019-03" db="EMBL/GenBank/DDBJ databases">
        <title>Genomic Encyclopedia of Type Strains, Phase IV (KMG-IV): sequencing the most valuable type-strain genomes for metagenomic binning, comparative biology and taxonomic classification.</title>
        <authorList>
            <person name="Goeker M."/>
        </authorList>
    </citation>
    <scope>NUCLEOTIDE SEQUENCE [LARGE SCALE GENOMIC DNA]</scope>
    <source>
        <strain evidence="2 3">DSM 25903</strain>
    </source>
</reference>
<dbReference type="Proteomes" id="UP000295122">
    <property type="component" value="Unassembled WGS sequence"/>
</dbReference>